<protein>
    <submittedName>
        <fullName evidence="3">Bug family tripartite tricarboxylate transporter substrate binding protein</fullName>
    </submittedName>
</protein>
<proteinExistence type="inferred from homology"/>
<dbReference type="Pfam" id="PF03401">
    <property type="entry name" value="TctC"/>
    <property type="match status" value="1"/>
</dbReference>
<dbReference type="Proteomes" id="UP001596270">
    <property type="component" value="Unassembled WGS sequence"/>
</dbReference>
<comment type="caution">
    <text evidence="3">The sequence shown here is derived from an EMBL/GenBank/DDBJ whole genome shotgun (WGS) entry which is preliminary data.</text>
</comment>
<evidence type="ECO:0000313" key="3">
    <source>
        <dbReference type="EMBL" id="MFC6284536.1"/>
    </source>
</evidence>
<feature type="signal peptide" evidence="2">
    <location>
        <begin position="1"/>
        <end position="31"/>
    </location>
</feature>
<dbReference type="SUPFAM" id="SSF53850">
    <property type="entry name" value="Periplasmic binding protein-like II"/>
    <property type="match status" value="1"/>
</dbReference>
<reference evidence="4" key="1">
    <citation type="journal article" date="2019" name="Int. J. Syst. Evol. Microbiol.">
        <title>The Global Catalogue of Microorganisms (GCM) 10K type strain sequencing project: providing services to taxonomists for standard genome sequencing and annotation.</title>
        <authorList>
            <consortium name="The Broad Institute Genomics Platform"/>
            <consortium name="The Broad Institute Genome Sequencing Center for Infectious Disease"/>
            <person name="Wu L."/>
            <person name="Ma J."/>
        </authorList>
    </citation>
    <scope>NUCLEOTIDE SEQUENCE [LARGE SCALE GENOMIC DNA]</scope>
    <source>
        <strain evidence="4">CCUG 39402</strain>
    </source>
</reference>
<name>A0ABW1U3S8_9BURK</name>
<dbReference type="Gene3D" id="3.40.190.10">
    <property type="entry name" value="Periplasmic binding protein-like II"/>
    <property type="match status" value="1"/>
</dbReference>
<dbReference type="PIRSF" id="PIRSF017082">
    <property type="entry name" value="YflP"/>
    <property type="match status" value="1"/>
</dbReference>
<evidence type="ECO:0000256" key="2">
    <source>
        <dbReference type="SAM" id="SignalP"/>
    </source>
</evidence>
<organism evidence="3 4">
    <name type="scientific">Polaromonas aquatica</name>
    <dbReference type="NCBI Taxonomy" id="332657"/>
    <lineage>
        <taxon>Bacteria</taxon>
        <taxon>Pseudomonadati</taxon>
        <taxon>Pseudomonadota</taxon>
        <taxon>Betaproteobacteria</taxon>
        <taxon>Burkholderiales</taxon>
        <taxon>Comamonadaceae</taxon>
        <taxon>Polaromonas</taxon>
    </lineage>
</organism>
<keyword evidence="4" id="KW-1185">Reference proteome</keyword>
<dbReference type="InterPro" id="IPR006311">
    <property type="entry name" value="TAT_signal"/>
</dbReference>
<dbReference type="PANTHER" id="PTHR42928:SF5">
    <property type="entry name" value="BLR1237 PROTEIN"/>
    <property type="match status" value="1"/>
</dbReference>
<dbReference type="EMBL" id="JBHSRS010000084">
    <property type="protein sequence ID" value="MFC6284536.1"/>
    <property type="molecule type" value="Genomic_DNA"/>
</dbReference>
<accession>A0ABW1U3S8</accession>
<gene>
    <name evidence="3" type="ORF">ACFQND_25200</name>
</gene>
<sequence length="328" mass="33826">MTHPTFPPISRRTLLAAGLGTLAGTAAQAQAAYPSRPIRLMVGYSAGGGIDAVARLLGPRLSTLLGQQVVVENRAGASGLIAGDLVAKAAPDGYTLFLGDSSALIAQHLQARMSFDPIKSFAPVAGVFKLPLLIVANNEFPARTPTEFLSAMKAAPGKYSYATSGVGQVQHLGFEMLKGRTQSFVVHVPYRGAAQIMPDVISGQVPLGVVSATAGMAQVKAGRVKAIAVMSPITLAGAENVPPLSSVLPGFDAAPRIYIAAPAGTPQAVVDQLSAALQSVMSAPDMAQIAAQQGAVPAFVPAAQIAADLRRESAMWAKIIREQKISAE</sequence>
<dbReference type="InterPro" id="IPR042100">
    <property type="entry name" value="Bug_dom1"/>
</dbReference>
<dbReference type="Gene3D" id="3.40.190.150">
    <property type="entry name" value="Bordetella uptake gene, domain 1"/>
    <property type="match status" value="1"/>
</dbReference>
<dbReference type="PANTHER" id="PTHR42928">
    <property type="entry name" value="TRICARBOXYLATE-BINDING PROTEIN"/>
    <property type="match status" value="1"/>
</dbReference>
<feature type="chain" id="PRO_5045967940" evidence="2">
    <location>
        <begin position="32"/>
        <end position="328"/>
    </location>
</feature>
<dbReference type="InterPro" id="IPR005064">
    <property type="entry name" value="BUG"/>
</dbReference>
<keyword evidence="2" id="KW-0732">Signal</keyword>
<dbReference type="RefSeq" id="WP_371438793.1">
    <property type="nucleotide sequence ID" value="NZ_JBHSRS010000084.1"/>
</dbReference>
<evidence type="ECO:0000256" key="1">
    <source>
        <dbReference type="ARBA" id="ARBA00006987"/>
    </source>
</evidence>
<comment type="similarity">
    <text evidence="1">Belongs to the UPF0065 (bug) family.</text>
</comment>
<dbReference type="PROSITE" id="PS51318">
    <property type="entry name" value="TAT"/>
    <property type="match status" value="1"/>
</dbReference>
<evidence type="ECO:0000313" key="4">
    <source>
        <dbReference type="Proteomes" id="UP001596270"/>
    </source>
</evidence>